<dbReference type="AlphaFoldDB" id="A0A557SL00"/>
<evidence type="ECO:0000256" key="6">
    <source>
        <dbReference type="ARBA" id="ARBA00023136"/>
    </source>
</evidence>
<feature type="transmembrane region" description="Helical" evidence="7">
    <location>
        <begin position="113"/>
        <end position="135"/>
    </location>
</feature>
<feature type="transmembrane region" description="Helical" evidence="7">
    <location>
        <begin position="412"/>
        <end position="433"/>
    </location>
</feature>
<evidence type="ECO:0000256" key="7">
    <source>
        <dbReference type="SAM" id="Phobius"/>
    </source>
</evidence>
<evidence type="ECO:0000313" key="9">
    <source>
        <dbReference type="Proteomes" id="UP000318349"/>
    </source>
</evidence>
<keyword evidence="3" id="KW-1003">Cell membrane</keyword>
<evidence type="ECO:0000256" key="2">
    <source>
        <dbReference type="ARBA" id="ARBA00007430"/>
    </source>
</evidence>
<comment type="caution">
    <text evidence="8">The sequence shown here is derived from an EMBL/GenBank/DDBJ whole genome shotgun (WGS) entry which is preliminary data.</text>
</comment>
<evidence type="ECO:0000256" key="3">
    <source>
        <dbReference type="ARBA" id="ARBA00022475"/>
    </source>
</evidence>
<proteinExistence type="inferred from homology"/>
<reference evidence="8 9" key="1">
    <citation type="submission" date="2019-07" db="EMBL/GenBank/DDBJ databases">
        <title>The pathways for chlorine oxyanion respiration interact through the shared metabolite chlorate.</title>
        <authorList>
            <person name="Barnum T.P."/>
            <person name="Cheng Y."/>
            <person name="Hill K.A."/>
            <person name="Lucas L.N."/>
            <person name="Carlson H.K."/>
            <person name="Coates J.D."/>
        </authorList>
    </citation>
    <scope>NUCLEOTIDE SEQUENCE [LARGE SCALE GENOMIC DNA]</scope>
    <source>
        <strain evidence="8 9">SFB-1</strain>
    </source>
</reference>
<dbReference type="InterPro" id="IPR050833">
    <property type="entry name" value="Poly_Biosynth_Transport"/>
</dbReference>
<feature type="transmembrane region" description="Helical" evidence="7">
    <location>
        <begin position="21"/>
        <end position="38"/>
    </location>
</feature>
<keyword evidence="6 7" id="KW-0472">Membrane</keyword>
<dbReference type="EMBL" id="VMNI01000006">
    <property type="protein sequence ID" value="TVO77992.1"/>
    <property type="molecule type" value="Genomic_DNA"/>
</dbReference>
<feature type="transmembrane region" description="Helical" evidence="7">
    <location>
        <begin position="327"/>
        <end position="350"/>
    </location>
</feature>
<comment type="subcellular location">
    <subcellularLocation>
        <location evidence="1">Cell membrane</location>
        <topology evidence="1">Multi-pass membrane protein</topology>
    </subcellularLocation>
</comment>
<comment type="similarity">
    <text evidence="2">Belongs to the polysaccharide synthase family.</text>
</comment>
<evidence type="ECO:0000256" key="1">
    <source>
        <dbReference type="ARBA" id="ARBA00004651"/>
    </source>
</evidence>
<dbReference type="Proteomes" id="UP000318349">
    <property type="component" value="Unassembled WGS sequence"/>
</dbReference>
<keyword evidence="5 7" id="KW-1133">Transmembrane helix</keyword>
<sequence length="491" mass="52806">MTEQLKKRTAVALAWSAMQSWGVKLFALAVFFVLARFLSPAELGLAQTVILILAFVAILAEQGFQDAIVQRKDLSHDDLNLPFAVSMLTAVVASAVLFFFSHQIAELLKVPGAASLIAISAVIPPLTAASIFEIAMRRRSMDFKTPAKAALFAGLISCSVALVMAVAGFGAASLIGQAIATAVITFLVLYRKPLWTPGQRFVTSSFRSILRYSTNAFGSRLLDFFSGKIIDLIILSKFGLAGLGVYAVGSKLYLTMLQLLASTLIDVALSALSKLTGDVERMRRSYLRFLFLSSFAVTPLFAMVAAFAPEICLILFGPQWDGAQQVTRWLCFLGAVQVVQFFNSSAIGAIGKAGQIFIMNVLKFAFGIAALLLLPVSTITDVAACYVVAQLCVTPVSFYLGARATLTPLRNVMLASIPGFACSGIAYLVVVWSRDLMFISGSDDFLRMVLLSIVFVVTYLLAGAVVAGEKLMQEVKSILVLLTHTSGQTHA</sequence>
<feature type="transmembrane region" description="Helical" evidence="7">
    <location>
        <begin position="44"/>
        <end position="60"/>
    </location>
</feature>
<organism evidence="8 9">
    <name type="scientific">Denitromonas halophila</name>
    <dbReference type="NCBI Taxonomy" id="1629404"/>
    <lineage>
        <taxon>Bacteria</taxon>
        <taxon>Pseudomonadati</taxon>
        <taxon>Pseudomonadota</taxon>
        <taxon>Betaproteobacteria</taxon>
        <taxon>Rhodocyclales</taxon>
        <taxon>Zoogloeaceae</taxon>
        <taxon>Denitromonas</taxon>
    </lineage>
</organism>
<dbReference type="Pfam" id="PF13440">
    <property type="entry name" value="Polysacc_synt_3"/>
    <property type="match status" value="1"/>
</dbReference>
<gene>
    <name evidence="8" type="ORF">FHP89_05775</name>
</gene>
<protein>
    <submittedName>
        <fullName evidence="8">Lipopolysaccharide biosynthesis protein</fullName>
    </submittedName>
</protein>
<dbReference type="PANTHER" id="PTHR30250">
    <property type="entry name" value="PST FAMILY PREDICTED COLANIC ACID TRANSPORTER"/>
    <property type="match status" value="1"/>
</dbReference>
<accession>A0A557SL00</accession>
<feature type="transmembrane region" description="Helical" evidence="7">
    <location>
        <begin position="171"/>
        <end position="190"/>
    </location>
</feature>
<feature type="transmembrane region" description="Helical" evidence="7">
    <location>
        <begin position="445"/>
        <end position="467"/>
    </location>
</feature>
<evidence type="ECO:0000256" key="5">
    <source>
        <dbReference type="ARBA" id="ARBA00022989"/>
    </source>
</evidence>
<feature type="transmembrane region" description="Helical" evidence="7">
    <location>
        <begin position="285"/>
        <end position="307"/>
    </location>
</feature>
<feature type="transmembrane region" description="Helical" evidence="7">
    <location>
        <begin position="81"/>
        <end position="101"/>
    </location>
</feature>
<evidence type="ECO:0000256" key="4">
    <source>
        <dbReference type="ARBA" id="ARBA00022692"/>
    </source>
</evidence>
<dbReference type="GO" id="GO:0005886">
    <property type="term" value="C:plasma membrane"/>
    <property type="evidence" value="ECO:0007669"/>
    <property type="project" value="UniProtKB-SubCell"/>
</dbReference>
<keyword evidence="4 7" id="KW-0812">Transmembrane</keyword>
<name>A0A557SL00_9RHOO</name>
<dbReference type="CDD" id="cd13127">
    <property type="entry name" value="MATE_tuaB_like"/>
    <property type="match status" value="1"/>
</dbReference>
<evidence type="ECO:0000313" key="8">
    <source>
        <dbReference type="EMBL" id="TVO77992.1"/>
    </source>
</evidence>
<feature type="transmembrane region" description="Helical" evidence="7">
    <location>
        <begin position="147"/>
        <end position="165"/>
    </location>
</feature>
<dbReference type="PANTHER" id="PTHR30250:SF10">
    <property type="entry name" value="LIPOPOLYSACCHARIDE BIOSYNTHESIS PROTEIN WZXC"/>
    <property type="match status" value="1"/>
</dbReference>